<feature type="signal peptide" evidence="1">
    <location>
        <begin position="1"/>
        <end position="23"/>
    </location>
</feature>
<organism evidence="2 3">
    <name type="scientific">Massilia forsythiae</name>
    <dbReference type="NCBI Taxonomy" id="2728020"/>
    <lineage>
        <taxon>Bacteria</taxon>
        <taxon>Pseudomonadati</taxon>
        <taxon>Pseudomonadota</taxon>
        <taxon>Betaproteobacteria</taxon>
        <taxon>Burkholderiales</taxon>
        <taxon>Oxalobacteraceae</taxon>
        <taxon>Telluria group</taxon>
        <taxon>Massilia</taxon>
    </lineage>
</organism>
<proteinExistence type="predicted"/>
<dbReference type="Pfam" id="PF16153">
    <property type="entry name" value="DUF4861"/>
    <property type="match status" value="1"/>
</dbReference>
<evidence type="ECO:0000256" key="1">
    <source>
        <dbReference type="SAM" id="SignalP"/>
    </source>
</evidence>
<evidence type="ECO:0000313" key="2">
    <source>
        <dbReference type="EMBL" id="QJE01977.1"/>
    </source>
</evidence>
<dbReference type="KEGG" id="mfy:HH212_19760"/>
<dbReference type="RefSeq" id="WP_170204064.1">
    <property type="nucleotide sequence ID" value="NZ_CP051685.1"/>
</dbReference>
<name>A0A7Z2ZVD7_9BURK</name>
<dbReference type="AlphaFoldDB" id="A0A7Z2ZVD7"/>
<feature type="chain" id="PRO_5030746892" evidence="1">
    <location>
        <begin position="24"/>
        <end position="417"/>
    </location>
</feature>
<gene>
    <name evidence="2" type="ORF">HH212_19760</name>
</gene>
<sequence>MNLRLSLLAAAIPACLACAGASASDTASSGAPLRITVTNTLDIARPSETIVVPWSKINAALPHALVQKLAVKDAAGRALPYQVTNVAPEAKDPQNVGVAYGDLIFQHDFQAGEKSATFTVEKTDTITQPFPTKVFARYVPERLDDFAWENDKVAHRTYGPALEAPAPAGSGKEVLRTSGLDIWFKRVPYPIVDRWYNKGHDHYHHDEGEGIDMYNVGGSRGAGGTGIWDGKTLYVGGNYKSWKVIANGPVRAIFELSYDGWDAAGTRVSEVKRFTVDAGHYLDRIDSTFTFAGAPRLTVGIGLNKTPADKGQDAKVGAVENKADGSLVQWVGQRSNEDFGVAVIVPAAAGAAQPFATDARNSLVLAPATSGQPLRYYVGGAWTRAGEITSREQWQRYVADEAARLRAPVTVSLASGG</sequence>
<keyword evidence="3" id="KW-1185">Reference proteome</keyword>
<accession>A0A7Z2ZVD7</accession>
<evidence type="ECO:0000313" key="3">
    <source>
        <dbReference type="Proteomes" id="UP000502415"/>
    </source>
</evidence>
<dbReference type="EMBL" id="CP051685">
    <property type="protein sequence ID" value="QJE01977.1"/>
    <property type="molecule type" value="Genomic_DNA"/>
</dbReference>
<dbReference type="Proteomes" id="UP000502415">
    <property type="component" value="Chromosome"/>
</dbReference>
<dbReference type="InterPro" id="IPR032342">
    <property type="entry name" value="DUF4861"/>
</dbReference>
<keyword evidence="1" id="KW-0732">Signal</keyword>
<protein>
    <submittedName>
        <fullName evidence="2">DUF4861 domain-containing protein</fullName>
    </submittedName>
</protein>
<reference evidence="2 3" key="1">
    <citation type="submission" date="2020-04" db="EMBL/GenBank/DDBJ databases">
        <title>Genome sequencing of novel species.</title>
        <authorList>
            <person name="Heo J."/>
            <person name="Kim S.-J."/>
            <person name="Kim J.-S."/>
            <person name="Hong S.-B."/>
            <person name="Kwon S.-W."/>
        </authorList>
    </citation>
    <scope>NUCLEOTIDE SEQUENCE [LARGE SCALE GENOMIC DNA]</scope>
    <source>
        <strain evidence="2 3">GN2-R2</strain>
    </source>
</reference>